<evidence type="ECO:0000256" key="1">
    <source>
        <dbReference type="SAM" id="MobiDB-lite"/>
    </source>
</evidence>
<organism evidence="2 3">
    <name type="scientific">Oculimacula yallundae</name>
    <dbReference type="NCBI Taxonomy" id="86028"/>
    <lineage>
        <taxon>Eukaryota</taxon>
        <taxon>Fungi</taxon>
        <taxon>Dikarya</taxon>
        <taxon>Ascomycota</taxon>
        <taxon>Pezizomycotina</taxon>
        <taxon>Leotiomycetes</taxon>
        <taxon>Helotiales</taxon>
        <taxon>Ploettnerulaceae</taxon>
        <taxon>Oculimacula</taxon>
    </lineage>
</organism>
<dbReference type="Proteomes" id="UP001595075">
    <property type="component" value="Unassembled WGS sequence"/>
</dbReference>
<evidence type="ECO:0000313" key="3">
    <source>
        <dbReference type="Proteomes" id="UP001595075"/>
    </source>
</evidence>
<name>A0ABR4C441_9HELO</name>
<gene>
    <name evidence="2" type="ORF">VTL71DRAFT_3812</name>
</gene>
<feature type="region of interest" description="Disordered" evidence="1">
    <location>
        <begin position="78"/>
        <end position="103"/>
    </location>
</feature>
<dbReference type="EMBL" id="JAZHXI010000013">
    <property type="protein sequence ID" value="KAL2064674.1"/>
    <property type="molecule type" value="Genomic_DNA"/>
</dbReference>
<comment type="caution">
    <text evidence="2">The sequence shown here is derived from an EMBL/GenBank/DDBJ whole genome shotgun (WGS) entry which is preliminary data.</text>
</comment>
<reference evidence="2 3" key="1">
    <citation type="journal article" date="2024" name="Commun. Biol.">
        <title>Comparative genomic analysis of thermophilic fungi reveals convergent evolutionary adaptations and gene losses.</title>
        <authorList>
            <person name="Steindorff A.S."/>
            <person name="Aguilar-Pontes M.V."/>
            <person name="Robinson A.J."/>
            <person name="Andreopoulos B."/>
            <person name="LaButti K."/>
            <person name="Kuo A."/>
            <person name="Mondo S."/>
            <person name="Riley R."/>
            <person name="Otillar R."/>
            <person name="Haridas S."/>
            <person name="Lipzen A."/>
            <person name="Grimwood J."/>
            <person name="Schmutz J."/>
            <person name="Clum A."/>
            <person name="Reid I.D."/>
            <person name="Moisan M.C."/>
            <person name="Butler G."/>
            <person name="Nguyen T.T.M."/>
            <person name="Dewar K."/>
            <person name="Conant G."/>
            <person name="Drula E."/>
            <person name="Henrissat B."/>
            <person name="Hansel C."/>
            <person name="Singer S."/>
            <person name="Hutchinson M.I."/>
            <person name="de Vries R.P."/>
            <person name="Natvig D.O."/>
            <person name="Powell A.J."/>
            <person name="Tsang A."/>
            <person name="Grigoriev I.V."/>
        </authorList>
    </citation>
    <scope>NUCLEOTIDE SEQUENCE [LARGE SCALE GENOMIC DNA]</scope>
    <source>
        <strain evidence="2 3">CBS 494.80</strain>
    </source>
</reference>
<protein>
    <submittedName>
        <fullName evidence="2">Uncharacterized protein</fullName>
    </submittedName>
</protein>
<feature type="region of interest" description="Disordered" evidence="1">
    <location>
        <begin position="1"/>
        <end position="25"/>
    </location>
</feature>
<keyword evidence="3" id="KW-1185">Reference proteome</keyword>
<feature type="compositionally biased region" description="Polar residues" evidence="1">
    <location>
        <begin position="78"/>
        <end position="95"/>
    </location>
</feature>
<proteinExistence type="predicted"/>
<evidence type="ECO:0000313" key="2">
    <source>
        <dbReference type="EMBL" id="KAL2064674.1"/>
    </source>
</evidence>
<accession>A0ABR4C441</accession>
<sequence length="103" mass="11315">MCWHDRISSFASDENDQPDGKSSQCQWFEHNNCPTNGRSIYAMRKTDLSTGGGAGGNMNDRISSFWCNWGVVNRVGSGTTSDIEASNGNETMPDTKTTRDDTV</sequence>